<sequence>MYGVRNMNTSSRRMTRAPIVFSKPQSASPTGQSVNKTKYALCFLCLFDGLRTPSIRRLVRKARTICQKPLVTFDPSCFAPSSITALQDVYKDTLNCPCEITVDPSIQTVLQQLRRFGTSMPPQRLLIHYYGQGSHIPDDGVVYFFSEDHTRYKPLKIANLLSNVSCPLSMIFECSKAAILLKHLEKYPDLFAFFSCGTDEFLPLSTDAEMDLFSSCLLSPFLTALRWHMQRHNNIYNHPLMPTEECLSFLKNFFHSILSAIFYDSQNYSLYQVYTRDPSVAALARGFVLAQRVMLYFNIHPVALPSLESMDNHPLWSFWDIALDCGITMEVEECSNMIYKLFVDSFNRYPNRSFFPIFAFFLKTQEFHQKAATVLLEFIDSYHKDLEATTSTSSNKDNINKDNDNKDLNNSINESSNIFDNAASMASLSPIPYTIIDLSHPSPTSLIALSKMIACSKTSPFDQNSSLTFTASKDPEVLKAGMLSLCCTVATSTLVTFNRLTQMCIDHAIDCAPFSSLLLGSLIERAGRLLNLPFFGLKFISLLENERVDIRASAAYLMGYSRDKNGLEPLVNCLKDESYVVRYQAAISLIELLGTNSDQKMTYLPKLSEFIETDKDVSEEDAETIRSYINDTLNGSNVDDNSSASSLTSNGKDTEIKTKLFDLLLQAVKMNNFRKKYDVNVFDITEI</sequence>
<evidence type="ECO:0000256" key="2">
    <source>
        <dbReference type="ARBA" id="ARBA00022737"/>
    </source>
</evidence>
<accession>A0ABR2K3N9</accession>
<evidence type="ECO:0000256" key="1">
    <source>
        <dbReference type="ARBA" id="ARBA00022574"/>
    </source>
</evidence>
<dbReference type="SUPFAM" id="SSF48371">
    <property type="entry name" value="ARM repeat"/>
    <property type="match status" value="1"/>
</dbReference>
<dbReference type="InterPro" id="IPR029347">
    <property type="entry name" value="Raptor_N"/>
</dbReference>
<dbReference type="InterPro" id="IPR004083">
    <property type="entry name" value="Raptor"/>
</dbReference>
<dbReference type="Pfam" id="PF14538">
    <property type="entry name" value="Raptor_N"/>
    <property type="match status" value="1"/>
</dbReference>
<organism evidence="4 5">
    <name type="scientific">Tritrichomonas musculus</name>
    <dbReference type="NCBI Taxonomy" id="1915356"/>
    <lineage>
        <taxon>Eukaryota</taxon>
        <taxon>Metamonada</taxon>
        <taxon>Parabasalia</taxon>
        <taxon>Tritrichomonadida</taxon>
        <taxon>Tritrichomonadidae</taxon>
        <taxon>Tritrichomonas</taxon>
    </lineage>
</organism>
<dbReference type="PANTHER" id="PTHR12848:SF16">
    <property type="entry name" value="REGULATORY-ASSOCIATED PROTEIN OF MTOR"/>
    <property type="match status" value="1"/>
</dbReference>
<dbReference type="InterPro" id="IPR016024">
    <property type="entry name" value="ARM-type_fold"/>
</dbReference>
<dbReference type="Proteomes" id="UP001470230">
    <property type="component" value="Unassembled WGS sequence"/>
</dbReference>
<keyword evidence="1" id="KW-0853">WD repeat</keyword>
<keyword evidence="2" id="KW-0677">Repeat</keyword>
<evidence type="ECO:0000313" key="5">
    <source>
        <dbReference type="Proteomes" id="UP001470230"/>
    </source>
</evidence>
<evidence type="ECO:0000259" key="3">
    <source>
        <dbReference type="SMART" id="SM01302"/>
    </source>
</evidence>
<dbReference type="EMBL" id="JAPFFF010000007">
    <property type="protein sequence ID" value="KAK8885730.1"/>
    <property type="molecule type" value="Genomic_DNA"/>
</dbReference>
<dbReference type="PRINTS" id="PR01547">
    <property type="entry name" value="YEAST176DUF"/>
</dbReference>
<protein>
    <recommendedName>
        <fullName evidence="3">Raptor N-terminal CASPase-like domain-containing protein</fullName>
    </recommendedName>
</protein>
<dbReference type="Gene3D" id="1.25.10.10">
    <property type="entry name" value="Leucine-rich Repeat Variant"/>
    <property type="match status" value="1"/>
</dbReference>
<name>A0ABR2K3N9_9EUKA</name>
<feature type="domain" description="Raptor N-terminal CASPase-like" evidence="3">
    <location>
        <begin position="34"/>
        <end position="185"/>
    </location>
</feature>
<proteinExistence type="predicted"/>
<reference evidence="4 5" key="1">
    <citation type="submission" date="2024-04" db="EMBL/GenBank/DDBJ databases">
        <title>Tritrichomonas musculus Genome.</title>
        <authorList>
            <person name="Alves-Ferreira E."/>
            <person name="Grigg M."/>
            <person name="Lorenzi H."/>
            <person name="Galac M."/>
        </authorList>
    </citation>
    <scope>NUCLEOTIDE SEQUENCE [LARGE SCALE GENOMIC DNA]</scope>
    <source>
        <strain evidence="4 5">EAF2021</strain>
    </source>
</reference>
<dbReference type="InterPro" id="IPR011989">
    <property type="entry name" value="ARM-like"/>
</dbReference>
<dbReference type="SMART" id="SM01302">
    <property type="entry name" value="Raptor_N"/>
    <property type="match status" value="1"/>
</dbReference>
<keyword evidence="5" id="KW-1185">Reference proteome</keyword>
<gene>
    <name evidence="4" type="ORF">M9Y10_041182</name>
</gene>
<dbReference type="PANTHER" id="PTHR12848">
    <property type="entry name" value="REGULATORY-ASSOCIATED PROTEIN OF MTOR"/>
    <property type="match status" value="1"/>
</dbReference>
<comment type="caution">
    <text evidence="4">The sequence shown here is derived from an EMBL/GenBank/DDBJ whole genome shotgun (WGS) entry which is preliminary data.</text>
</comment>
<evidence type="ECO:0000313" key="4">
    <source>
        <dbReference type="EMBL" id="KAK8885730.1"/>
    </source>
</evidence>